<dbReference type="AlphaFoldDB" id="A0A6L3YCR4"/>
<gene>
    <name evidence="3" type="ORF">F9L08_19680</name>
</gene>
<proteinExistence type="inferred from homology"/>
<evidence type="ECO:0000256" key="1">
    <source>
        <dbReference type="ARBA" id="ARBA00008791"/>
    </source>
</evidence>
<evidence type="ECO:0000256" key="2">
    <source>
        <dbReference type="SAM" id="Coils"/>
    </source>
</evidence>
<keyword evidence="2" id="KW-0175">Coiled coil</keyword>
<dbReference type="PANTHER" id="PTHR46268">
    <property type="entry name" value="STRESS RESPONSE PROTEIN NHAX"/>
    <property type="match status" value="1"/>
</dbReference>
<comment type="similarity">
    <text evidence="1">Belongs to the universal stress protein A family.</text>
</comment>
<reference evidence="3 4" key="1">
    <citation type="submission" date="2019-09" db="EMBL/GenBank/DDBJ databases">
        <title>Taxonomic organization of the family Brucellaceae based on a phylogenomic approach.</title>
        <authorList>
            <person name="Leclercq S."/>
            <person name="Cloeckaert A."/>
            <person name="Zygmunt M.S."/>
        </authorList>
    </citation>
    <scope>NUCLEOTIDE SEQUENCE [LARGE SCALE GENOMIC DNA]</scope>
    <source>
        <strain evidence="3 4">WS1830</strain>
    </source>
</reference>
<organism evidence="3 4">
    <name type="scientific">Brucella tritici</name>
    <dbReference type="NCBI Taxonomy" id="94626"/>
    <lineage>
        <taxon>Bacteria</taxon>
        <taxon>Pseudomonadati</taxon>
        <taxon>Pseudomonadota</taxon>
        <taxon>Alphaproteobacteria</taxon>
        <taxon>Hyphomicrobiales</taxon>
        <taxon>Brucellaceae</taxon>
        <taxon>Brucella/Ochrobactrum group</taxon>
        <taxon>Brucella</taxon>
    </lineage>
</organism>
<sequence length="274" mass="29610">MSYRTILLNLDIDRPVKPITNAAVDLASQVGARVIGLCAAQPLLSPFAMQATSSAATIAMQQMYRELEDRLEQVHQELRATAAGRVELEWRAEMSAPTEAIVEAARAADLIFMTAAEGAHSGDSYRTADPAGVTLRAGRPVLVAGSAAEPIASGKIVVCWKDTREARRAVADAIPLLSLAKDVTVVSVSSEPDTLLRKSNADVVSYLTYHNVRARSHISKSADETIGLLQFIDQSSADLIVSGAYGHSRLRELVFGGITRFLLDESRRNRFMSS</sequence>
<dbReference type="Proteomes" id="UP000481643">
    <property type="component" value="Unassembled WGS sequence"/>
</dbReference>
<dbReference type="RefSeq" id="WP_055972031.1">
    <property type="nucleotide sequence ID" value="NZ_WBVX01000024.1"/>
</dbReference>
<evidence type="ECO:0000313" key="3">
    <source>
        <dbReference type="EMBL" id="KAB2681129.1"/>
    </source>
</evidence>
<comment type="caution">
    <text evidence="3">The sequence shown here is derived from an EMBL/GenBank/DDBJ whole genome shotgun (WGS) entry which is preliminary data.</text>
</comment>
<dbReference type="PANTHER" id="PTHR46268:SF15">
    <property type="entry name" value="UNIVERSAL STRESS PROTEIN HP_0031"/>
    <property type="match status" value="1"/>
</dbReference>
<dbReference type="EMBL" id="WBVX01000024">
    <property type="protein sequence ID" value="KAB2681129.1"/>
    <property type="molecule type" value="Genomic_DNA"/>
</dbReference>
<dbReference type="Gene3D" id="3.40.50.12370">
    <property type="match status" value="1"/>
</dbReference>
<feature type="coiled-coil region" evidence="2">
    <location>
        <begin position="57"/>
        <end position="84"/>
    </location>
</feature>
<protein>
    <submittedName>
        <fullName evidence="3">Universal stress protein</fullName>
    </submittedName>
</protein>
<name>A0A6L3YCR4_9HYPH</name>
<accession>A0A6L3YCR4</accession>
<dbReference type="CDD" id="cd00293">
    <property type="entry name" value="USP-like"/>
    <property type="match status" value="1"/>
</dbReference>
<evidence type="ECO:0000313" key="4">
    <source>
        <dbReference type="Proteomes" id="UP000481643"/>
    </source>
</evidence>
<dbReference type="SUPFAM" id="SSF52402">
    <property type="entry name" value="Adenine nucleotide alpha hydrolases-like"/>
    <property type="match status" value="2"/>
</dbReference>